<gene>
    <name evidence="9" type="ORF">B0A50_05947</name>
</gene>
<dbReference type="SMART" id="SM00397">
    <property type="entry name" value="t_SNARE"/>
    <property type="match status" value="1"/>
</dbReference>
<feature type="region of interest" description="Disordered" evidence="6">
    <location>
        <begin position="83"/>
        <end position="184"/>
    </location>
</feature>
<feature type="transmembrane region" description="Helical" evidence="7">
    <location>
        <begin position="245"/>
        <end position="264"/>
    </location>
</feature>
<proteinExistence type="predicted"/>
<dbReference type="PROSITE" id="PS50192">
    <property type="entry name" value="T_SNARE"/>
    <property type="match status" value="1"/>
</dbReference>
<dbReference type="GO" id="GO:0006906">
    <property type="term" value="P:vesicle fusion"/>
    <property type="evidence" value="ECO:0007669"/>
    <property type="project" value="TreeGrafter"/>
</dbReference>
<dbReference type="GO" id="GO:0048278">
    <property type="term" value="P:vesicle docking"/>
    <property type="evidence" value="ECO:0007669"/>
    <property type="project" value="TreeGrafter"/>
</dbReference>
<dbReference type="Proteomes" id="UP000308549">
    <property type="component" value="Unassembled WGS sequence"/>
</dbReference>
<feature type="domain" description="T-SNARE coiled-coil homology" evidence="8">
    <location>
        <begin position="175"/>
        <end position="237"/>
    </location>
</feature>
<sequence>MSTSPHQLSLLADHLKLSLLERQRALSLNLEPTKHDAEITRSLTTLQTGLQDLESQQAYSDDTDTNPELSRLRKQHADLYTQFHGTAPPTRSSAELRRSEEQDLDPDFEAAQHRPSQARRSKSVRFRDNDDTETEDPVAQANRAALFSDPTRYRDEPSAPDQSGMDNQQIHAHHTTRLREQDEDLDNIGRSITRQRMLGMQMGEELDEQNVLLGDVESGVDRHAGTLERARKRLGGVARKGKDNWSWVTIGILICVLVLLIVVLK</sequence>
<accession>A0A4V5N402</accession>
<organism evidence="9 10">
    <name type="scientific">Salinomyces thailandicus</name>
    <dbReference type="NCBI Taxonomy" id="706561"/>
    <lineage>
        <taxon>Eukaryota</taxon>
        <taxon>Fungi</taxon>
        <taxon>Dikarya</taxon>
        <taxon>Ascomycota</taxon>
        <taxon>Pezizomycotina</taxon>
        <taxon>Dothideomycetes</taxon>
        <taxon>Dothideomycetidae</taxon>
        <taxon>Mycosphaerellales</taxon>
        <taxon>Teratosphaeriaceae</taxon>
        <taxon>Salinomyces</taxon>
    </lineage>
</organism>
<comment type="subcellular location">
    <subcellularLocation>
        <location evidence="1">Endomembrane system</location>
    </subcellularLocation>
</comment>
<dbReference type="GO" id="GO:0006886">
    <property type="term" value="P:intracellular protein transport"/>
    <property type="evidence" value="ECO:0007669"/>
    <property type="project" value="TreeGrafter"/>
</dbReference>
<dbReference type="CDD" id="cd15859">
    <property type="entry name" value="SNARE_SYN8"/>
    <property type="match status" value="1"/>
</dbReference>
<keyword evidence="7" id="KW-0812">Transmembrane</keyword>
<dbReference type="GO" id="GO:0031201">
    <property type="term" value="C:SNARE complex"/>
    <property type="evidence" value="ECO:0007669"/>
    <property type="project" value="TreeGrafter"/>
</dbReference>
<evidence type="ECO:0000256" key="1">
    <source>
        <dbReference type="ARBA" id="ARBA00004308"/>
    </source>
</evidence>
<dbReference type="GO" id="GO:0005768">
    <property type="term" value="C:endosome"/>
    <property type="evidence" value="ECO:0007669"/>
    <property type="project" value="UniProtKB-ARBA"/>
</dbReference>
<evidence type="ECO:0000256" key="6">
    <source>
        <dbReference type="SAM" id="MobiDB-lite"/>
    </source>
</evidence>
<dbReference type="InterPro" id="IPR045242">
    <property type="entry name" value="Syntaxin"/>
</dbReference>
<dbReference type="GO" id="GO:0000149">
    <property type="term" value="F:SNARE binding"/>
    <property type="evidence" value="ECO:0007669"/>
    <property type="project" value="TreeGrafter"/>
</dbReference>
<protein>
    <recommendedName>
        <fullName evidence="8">t-SNARE coiled-coil homology domain-containing protein</fullName>
    </recommendedName>
</protein>
<evidence type="ECO:0000256" key="2">
    <source>
        <dbReference type="ARBA" id="ARBA00022448"/>
    </source>
</evidence>
<dbReference type="AlphaFoldDB" id="A0A4V5N402"/>
<name>A0A4V5N402_9PEZI</name>
<evidence type="ECO:0000256" key="5">
    <source>
        <dbReference type="ARBA" id="ARBA00023136"/>
    </source>
</evidence>
<evidence type="ECO:0000256" key="4">
    <source>
        <dbReference type="ARBA" id="ARBA00023054"/>
    </source>
</evidence>
<evidence type="ECO:0000256" key="3">
    <source>
        <dbReference type="ARBA" id="ARBA00022927"/>
    </source>
</evidence>
<keyword evidence="7" id="KW-1133">Transmembrane helix</keyword>
<evidence type="ECO:0000256" key="7">
    <source>
        <dbReference type="SAM" id="Phobius"/>
    </source>
</evidence>
<dbReference type="Gene3D" id="1.20.5.110">
    <property type="match status" value="1"/>
</dbReference>
<dbReference type="SUPFAM" id="SSF58038">
    <property type="entry name" value="SNARE fusion complex"/>
    <property type="match status" value="1"/>
</dbReference>
<dbReference type="FunFam" id="1.20.5.110:FF:000060">
    <property type="entry name" value="SNARE complex subunit (Syn8)"/>
    <property type="match status" value="1"/>
</dbReference>
<dbReference type="GO" id="GO:0005484">
    <property type="term" value="F:SNAP receptor activity"/>
    <property type="evidence" value="ECO:0007669"/>
    <property type="project" value="TreeGrafter"/>
</dbReference>
<dbReference type="OrthoDB" id="244190at2759"/>
<comment type="caution">
    <text evidence="9">The sequence shown here is derived from an EMBL/GenBank/DDBJ whole genome shotgun (WGS) entry which is preliminary data.</text>
</comment>
<dbReference type="EMBL" id="NAJL01000037">
    <property type="protein sequence ID" value="TKA25249.1"/>
    <property type="molecule type" value="Genomic_DNA"/>
</dbReference>
<keyword evidence="2" id="KW-0813">Transport</keyword>
<keyword evidence="5 7" id="KW-0472">Membrane</keyword>
<reference evidence="9 10" key="1">
    <citation type="submission" date="2017-03" db="EMBL/GenBank/DDBJ databases">
        <title>Genomes of endolithic fungi from Antarctica.</title>
        <authorList>
            <person name="Coleine C."/>
            <person name="Masonjones S."/>
            <person name="Stajich J.E."/>
        </authorList>
    </citation>
    <scope>NUCLEOTIDE SEQUENCE [LARGE SCALE GENOMIC DNA]</scope>
    <source>
        <strain evidence="9 10">CCFEE 6315</strain>
    </source>
</reference>
<keyword evidence="3" id="KW-0653">Protein transport</keyword>
<dbReference type="PANTHER" id="PTHR19957">
    <property type="entry name" value="SYNTAXIN"/>
    <property type="match status" value="1"/>
</dbReference>
<keyword evidence="4" id="KW-0175">Coiled coil</keyword>
<evidence type="ECO:0000313" key="10">
    <source>
        <dbReference type="Proteomes" id="UP000308549"/>
    </source>
</evidence>
<dbReference type="GO" id="GO:0006896">
    <property type="term" value="P:Golgi to vacuole transport"/>
    <property type="evidence" value="ECO:0007669"/>
    <property type="project" value="UniProtKB-ARBA"/>
</dbReference>
<evidence type="ECO:0000259" key="8">
    <source>
        <dbReference type="PROSITE" id="PS50192"/>
    </source>
</evidence>
<feature type="compositionally biased region" description="Polar residues" evidence="6">
    <location>
        <begin position="160"/>
        <end position="170"/>
    </location>
</feature>
<evidence type="ECO:0000313" key="9">
    <source>
        <dbReference type="EMBL" id="TKA25249.1"/>
    </source>
</evidence>
<dbReference type="PANTHER" id="PTHR19957:SF423">
    <property type="entry name" value="SYNTAXIN-8-RELATED"/>
    <property type="match status" value="1"/>
</dbReference>
<dbReference type="InterPro" id="IPR000727">
    <property type="entry name" value="T_SNARE_dom"/>
</dbReference>
<keyword evidence="10" id="KW-1185">Reference proteome</keyword>